<proteinExistence type="inferred from homology"/>
<evidence type="ECO:0000256" key="1">
    <source>
        <dbReference type="ARBA" id="ARBA00000654"/>
    </source>
</evidence>
<dbReference type="InterPro" id="IPR000887">
    <property type="entry name" value="Aldlse_KDPG_KHG"/>
</dbReference>
<organism evidence="8 9">
    <name type="scientific">Pseudomonas neustonica</name>
    <dbReference type="NCBI Taxonomy" id="2487346"/>
    <lineage>
        <taxon>Bacteria</taxon>
        <taxon>Pseudomonadati</taxon>
        <taxon>Pseudomonadota</taxon>
        <taxon>Gammaproteobacteria</taxon>
        <taxon>Pseudomonadales</taxon>
        <taxon>Pseudomonadaceae</taxon>
        <taxon>Pseudomonas</taxon>
    </lineage>
</organism>
<dbReference type="InterPro" id="IPR013785">
    <property type="entry name" value="Aldolase_TIM"/>
</dbReference>
<evidence type="ECO:0000256" key="2">
    <source>
        <dbReference type="ARBA" id="ARBA00004736"/>
    </source>
</evidence>
<keyword evidence="7" id="KW-0119">Carbohydrate metabolism</keyword>
<dbReference type="Proteomes" id="UP000275199">
    <property type="component" value="Unassembled WGS sequence"/>
</dbReference>
<keyword evidence="9" id="KW-1185">Reference proteome</keyword>
<sequence length="214" mass="22401">MDMTQTLDTLFAEVTLLPVISIEREADILPLADALAAGGITTLEVTLRTPFGLPAIELLRRERPALQVGAGTVIDAAQFAAVERAGAHFVVTPGITDELLQLGLKSTIPLLPGIATASEILAGYRLGYRRFKVFPAQVLGGAALLKSFAGPFSDVRFCPTGGIGQQDIGEYLTLGNVMAVGGSWVVPKASIAAEDWAEVTRLSLAATSLAKGRG</sequence>
<dbReference type="NCBIfam" id="TIGR01182">
    <property type="entry name" value="eda"/>
    <property type="match status" value="1"/>
</dbReference>
<accession>A0ABX9XN91</accession>
<keyword evidence="6" id="KW-0456">Lyase</keyword>
<comment type="subunit">
    <text evidence="4">Homotrimer.</text>
</comment>
<comment type="caution">
    <text evidence="8">The sequence shown here is derived from an EMBL/GenBank/DDBJ whole genome shotgun (WGS) entry which is preliminary data.</text>
</comment>
<dbReference type="Gene3D" id="3.20.20.70">
    <property type="entry name" value="Aldolase class I"/>
    <property type="match status" value="1"/>
</dbReference>
<evidence type="ECO:0000313" key="9">
    <source>
        <dbReference type="Proteomes" id="UP000275199"/>
    </source>
</evidence>
<evidence type="ECO:0000256" key="3">
    <source>
        <dbReference type="ARBA" id="ARBA00006906"/>
    </source>
</evidence>
<dbReference type="PROSITE" id="PS00159">
    <property type="entry name" value="ALDOLASE_KDPG_KHG_1"/>
    <property type="match status" value="1"/>
</dbReference>
<comment type="pathway">
    <text evidence="2">Carbohydrate acid metabolism; 2-dehydro-3-deoxy-D-gluconate degradation; D-glyceraldehyde 3-phosphate and pyruvate from 2-dehydro-3-deoxy-D-gluconate: step 2/2.</text>
</comment>
<dbReference type="PANTHER" id="PTHR30246:SF1">
    <property type="entry name" value="2-DEHYDRO-3-DEOXY-6-PHOSPHOGALACTONATE ALDOLASE-RELATED"/>
    <property type="match status" value="1"/>
</dbReference>
<dbReference type="EMBL" id="RKKU01000001">
    <property type="protein sequence ID" value="ROZ88400.1"/>
    <property type="molecule type" value="Genomic_DNA"/>
</dbReference>
<dbReference type="SUPFAM" id="SSF51569">
    <property type="entry name" value="Aldolase"/>
    <property type="match status" value="1"/>
</dbReference>
<dbReference type="NCBIfam" id="NF004325">
    <property type="entry name" value="PRK05718.1"/>
    <property type="match status" value="1"/>
</dbReference>
<gene>
    <name evidence="8" type="ORF">EF096_01550</name>
</gene>
<dbReference type="RefSeq" id="WP_123887838.1">
    <property type="nucleotide sequence ID" value="NZ_RKKU01000001.1"/>
</dbReference>
<evidence type="ECO:0000256" key="5">
    <source>
        <dbReference type="ARBA" id="ARBA00013063"/>
    </source>
</evidence>
<dbReference type="PANTHER" id="PTHR30246">
    <property type="entry name" value="2-KETO-3-DEOXY-6-PHOSPHOGLUCONATE ALDOLASE"/>
    <property type="match status" value="1"/>
</dbReference>
<evidence type="ECO:0000256" key="7">
    <source>
        <dbReference type="ARBA" id="ARBA00023277"/>
    </source>
</evidence>
<dbReference type="CDD" id="cd00452">
    <property type="entry name" value="KDPG_aldolase"/>
    <property type="match status" value="1"/>
</dbReference>
<comment type="catalytic activity">
    <reaction evidence="1">
        <text>2-dehydro-3-deoxy-6-phospho-D-gluconate = D-glyceraldehyde 3-phosphate + pyruvate</text>
        <dbReference type="Rhea" id="RHEA:17089"/>
        <dbReference type="ChEBI" id="CHEBI:15361"/>
        <dbReference type="ChEBI" id="CHEBI:57569"/>
        <dbReference type="ChEBI" id="CHEBI:59776"/>
        <dbReference type="EC" id="4.1.2.14"/>
    </reaction>
</comment>
<comment type="similarity">
    <text evidence="3">Belongs to the KHG/KDPG aldolase family.</text>
</comment>
<reference evidence="8 9" key="1">
    <citation type="submission" date="2018-11" db="EMBL/GenBank/DDBJ databases">
        <authorList>
            <person name="Jang G.I."/>
            <person name="Hwang C.Y."/>
        </authorList>
    </citation>
    <scope>NUCLEOTIDE SEQUENCE [LARGE SCALE GENOMIC DNA]</scope>
    <source>
        <strain evidence="8 9">SSM26</strain>
    </source>
</reference>
<evidence type="ECO:0000256" key="4">
    <source>
        <dbReference type="ARBA" id="ARBA00011233"/>
    </source>
</evidence>
<dbReference type="EC" id="4.1.2.14" evidence="5"/>
<dbReference type="Pfam" id="PF01081">
    <property type="entry name" value="Aldolase"/>
    <property type="match status" value="1"/>
</dbReference>
<name>A0ABX9XN91_9PSED</name>
<evidence type="ECO:0000313" key="8">
    <source>
        <dbReference type="EMBL" id="ROZ88400.1"/>
    </source>
</evidence>
<dbReference type="InterPro" id="IPR031337">
    <property type="entry name" value="KDPG/KHG_AS_1"/>
</dbReference>
<evidence type="ECO:0000256" key="6">
    <source>
        <dbReference type="ARBA" id="ARBA00023239"/>
    </source>
</evidence>
<protein>
    <recommendedName>
        <fullName evidence="5">2-dehydro-3-deoxy-phosphogluconate aldolase</fullName>
        <ecNumber evidence="5">4.1.2.14</ecNumber>
    </recommendedName>
</protein>